<dbReference type="FunFam" id="3.30.300.30:FF:000005">
    <property type="entry name" value="Acyl-coenzyme A synthetase ACSM5, mitochondrial"/>
    <property type="match status" value="1"/>
</dbReference>
<evidence type="ECO:0000313" key="8">
    <source>
        <dbReference type="Proteomes" id="UP000463857"/>
    </source>
</evidence>
<dbReference type="GO" id="GO:0016405">
    <property type="term" value="F:CoA-ligase activity"/>
    <property type="evidence" value="ECO:0007669"/>
    <property type="project" value="UniProtKB-ARBA"/>
</dbReference>
<keyword evidence="8" id="KW-1185">Reference proteome</keyword>
<feature type="domain" description="AMP-dependent synthetase/ligase" evidence="5">
    <location>
        <begin position="54"/>
        <end position="394"/>
    </location>
</feature>
<dbReference type="GO" id="GO:0016878">
    <property type="term" value="F:acid-thiol ligase activity"/>
    <property type="evidence" value="ECO:0007669"/>
    <property type="project" value="TreeGrafter"/>
</dbReference>
<reference evidence="7 8" key="1">
    <citation type="journal article" date="2018" name="Int. J. Syst. Evol. Microbiol.">
        <title>Epidermidibacterium keratini gen. nov., sp. nov., a member of the family Sporichthyaceae, isolated from keratin epidermis.</title>
        <authorList>
            <person name="Lee D.G."/>
            <person name="Trujillo M.E."/>
            <person name="Kang S."/>
            <person name="Nam J.J."/>
            <person name="Kim Y.J."/>
        </authorList>
    </citation>
    <scope>NUCLEOTIDE SEQUENCE [LARGE SCALE GENOMIC DNA]</scope>
    <source>
        <strain evidence="7 8">EPI-7</strain>
    </source>
</reference>
<dbReference type="InterPro" id="IPR045851">
    <property type="entry name" value="AMP-bd_C_sf"/>
</dbReference>
<evidence type="ECO:0000313" key="7">
    <source>
        <dbReference type="EMBL" id="QHB99884.1"/>
    </source>
</evidence>
<dbReference type="PANTHER" id="PTHR43352:SF1">
    <property type="entry name" value="ANTHRANILATE--COA LIGASE"/>
    <property type="match status" value="1"/>
</dbReference>
<dbReference type="SUPFAM" id="SSF56801">
    <property type="entry name" value="Acetyl-CoA synthetase-like"/>
    <property type="match status" value="1"/>
</dbReference>
<dbReference type="PANTHER" id="PTHR43352">
    <property type="entry name" value="ACETYL-COA SYNTHETASE"/>
    <property type="match status" value="1"/>
</dbReference>
<dbReference type="Proteomes" id="UP000463857">
    <property type="component" value="Chromosome"/>
</dbReference>
<dbReference type="GO" id="GO:0005524">
    <property type="term" value="F:ATP binding"/>
    <property type="evidence" value="ECO:0007669"/>
    <property type="project" value="UniProtKB-KW"/>
</dbReference>
<dbReference type="GO" id="GO:0044550">
    <property type="term" value="P:secondary metabolite biosynthetic process"/>
    <property type="evidence" value="ECO:0007669"/>
    <property type="project" value="TreeGrafter"/>
</dbReference>
<evidence type="ECO:0000259" key="6">
    <source>
        <dbReference type="Pfam" id="PF13193"/>
    </source>
</evidence>
<dbReference type="InParanoid" id="A0A7L4YKT8"/>
<dbReference type="InterPro" id="IPR042099">
    <property type="entry name" value="ANL_N_sf"/>
</dbReference>
<dbReference type="Pfam" id="PF00501">
    <property type="entry name" value="AMP-binding"/>
    <property type="match status" value="1"/>
</dbReference>
<protein>
    <submittedName>
        <fullName evidence="7">AMP-binding protein</fullName>
    </submittedName>
</protein>
<feature type="domain" description="AMP-binding enzyme C-terminal" evidence="6">
    <location>
        <begin position="449"/>
        <end position="527"/>
    </location>
</feature>
<dbReference type="EMBL" id="CP047156">
    <property type="protein sequence ID" value="QHB99884.1"/>
    <property type="molecule type" value="Genomic_DNA"/>
</dbReference>
<dbReference type="RefSeq" id="WP_159543900.1">
    <property type="nucleotide sequence ID" value="NZ_CP047156.1"/>
</dbReference>
<keyword evidence="2" id="KW-0436">Ligase</keyword>
<accession>A0A7L4YKT8</accession>
<gene>
    <name evidence="7" type="ORF">EK0264_06025</name>
</gene>
<proteinExistence type="inferred from homology"/>
<dbReference type="Pfam" id="PF13193">
    <property type="entry name" value="AMP-binding_C"/>
    <property type="match status" value="1"/>
</dbReference>
<dbReference type="OrthoDB" id="9803968at2"/>
<keyword evidence="4" id="KW-0067">ATP-binding</keyword>
<evidence type="ECO:0000256" key="2">
    <source>
        <dbReference type="ARBA" id="ARBA00022598"/>
    </source>
</evidence>
<evidence type="ECO:0000256" key="1">
    <source>
        <dbReference type="ARBA" id="ARBA00006432"/>
    </source>
</evidence>
<evidence type="ECO:0000256" key="4">
    <source>
        <dbReference type="ARBA" id="ARBA00022840"/>
    </source>
</evidence>
<evidence type="ECO:0000256" key="3">
    <source>
        <dbReference type="ARBA" id="ARBA00022741"/>
    </source>
</evidence>
<evidence type="ECO:0000259" key="5">
    <source>
        <dbReference type="Pfam" id="PF00501"/>
    </source>
</evidence>
<dbReference type="AlphaFoldDB" id="A0A7L4YKT8"/>
<dbReference type="InterPro" id="IPR020845">
    <property type="entry name" value="AMP-binding_CS"/>
</dbReference>
<keyword evidence="3" id="KW-0547">Nucleotide-binding</keyword>
<organism evidence="7 8">
    <name type="scientific">Epidermidibacterium keratini</name>
    <dbReference type="NCBI Taxonomy" id="1891644"/>
    <lineage>
        <taxon>Bacteria</taxon>
        <taxon>Bacillati</taxon>
        <taxon>Actinomycetota</taxon>
        <taxon>Actinomycetes</taxon>
        <taxon>Sporichthyales</taxon>
        <taxon>Sporichthyaceae</taxon>
        <taxon>Epidermidibacterium</taxon>
    </lineage>
</organism>
<comment type="similarity">
    <text evidence="1">Belongs to the ATP-dependent AMP-binding enzyme family.</text>
</comment>
<dbReference type="PROSITE" id="PS00455">
    <property type="entry name" value="AMP_BINDING"/>
    <property type="match status" value="1"/>
</dbReference>
<dbReference type="KEGG" id="eke:EK0264_06025"/>
<name>A0A7L4YKT8_9ACTN</name>
<sequence length="541" mass="58282">MSQPGGYTAHLDTFCRDNLPAPADMPQFVVDIPDVSYPDRLNCATELVTSHVTAGNGDRPCVSSPSGERLTYSEADALSNQLANLLVNEYGVVPGNRLLLRSTNKPWLLVAWLAGLKAGAVVVTTVPLLRPRELDTIQSIAAATVAMCDSALLDGLRESSLASLPTLEVADLDGLRSLVAGQPESFEPIETAADDIAMLAFTSGTTGVPKGTLHYHRDVLAIADTFGKYVLKPVADDVFIGTPPLAFTFGLGGLVVFPMRVGASTVLVEKATPPELAELIEQHGVTVCFTAPTAYRAMLAAGLAPKLRSLRRAVSAGEHLPRAVWEDFCQQTGVRLIDGIGSTEMLHIFISSADDDIRPGSTGRAVPGFQAKIVDAAGQEVPRGTEGRLAVRGPVGCRYLADDRQGAYVQDGWNITGDTFMQDEDGYFWYRARSDDMIVSSGYNIAGPEVEEALIAHPAVSEIAVVGTPDDERGHVVHAFIVTAPGTEPTDELQAELQEFAKEQIAPYKYPRRITFIDELPKTNTGKLQRSRLRQDWEAAR</sequence>
<dbReference type="InterPro" id="IPR000873">
    <property type="entry name" value="AMP-dep_synth/lig_dom"/>
</dbReference>
<dbReference type="Gene3D" id="3.30.300.30">
    <property type="match status" value="1"/>
</dbReference>
<dbReference type="Gene3D" id="3.40.50.12780">
    <property type="entry name" value="N-terminal domain of ligase-like"/>
    <property type="match status" value="1"/>
</dbReference>
<dbReference type="InterPro" id="IPR025110">
    <property type="entry name" value="AMP-bd_C"/>
</dbReference>